<gene>
    <name evidence="1" type="ORF">L1F33_01480</name>
</gene>
<dbReference type="InterPro" id="IPR010287">
    <property type="entry name" value="DUF892_YciF-like"/>
</dbReference>
<dbReference type="InterPro" id="IPR047114">
    <property type="entry name" value="YciF"/>
</dbReference>
<dbReference type="PANTHER" id="PTHR30565">
    <property type="entry name" value="PROTEIN YCIF"/>
    <property type="match status" value="1"/>
</dbReference>
<dbReference type="Gene3D" id="1.20.1260.10">
    <property type="match status" value="1"/>
</dbReference>
<dbReference type="PANTHER" id="PTHR30565:SF9">
    <property type="entry name" value="PROTEIN YCIF"/>
    <property type="match status" value="1"/>
</dbReference>
<dbReference type="Pfam" id="PF05974">
    <property type="entry name" value="DUF892"/>
    <property type="match status" value="1"/>
</dbReference>
<dbReference type="RefSeq" id="WP_265559248.1">
    <property type="nucleotide sequence ID" value="NZ_CP092471.1"/>
</dbReference>
<keyword evidence="2" id="KW-1185">Reference proteome</keyword>
<dbReference type="EMBL" id="CP092471">
    <property type="protein sequence ID" value="UVI39662.1"/>
    <property type="molecule type" value="Genomic_DNA"/>
</dbReference>
<sequence>MSAPTNLLDCYTEELADLWSANDQMTKVVRDLADAAQDRSLTDRLNAAADGIQKHTQTLKSLLDECGESEKEHCKGMEGLVKEARKHALEADIEDADVRDVLIVAQYQRMCHYGIAGFGTAKAFAEALGKKDHASKLDTITSEIYDADENMTDLAERSINLEAKKG</sequence>
<evidence type="ECO:0000313" key="2">
    <source>
        <dbReference type="Proteomes" id="UP001065265"/>
    </source>
</evidence>
<organism evidence="1 2">
    <name type="scientific">Qipengyuania spongiae</name>
    <dbReference type="NCBI Taxonomy" id="2909673"/>
    <lineage>
        <taxon>Bacteria</taxon>
        <taxon>Pseudomonadati</taxon>
        <taxon>Pseudomonadota</taxon>
        <taxon>Alphaproteobacteria</taxon>
        <taxon>Sphingomonadales</taxon>
        <taxon>Erythrobacteraceae</taxon>
        <taxon>Qipengyuania</taxon>
    </lineage>
</organism>
<protein>
    <submittedName>
        <fullName evidence="1">Ferritin-like domain-containing protein</fullName>
    </submittedName>
</protein>
<accession>A0ABY5SYP4</accession>
<dbReference type="SUPFAM" id="SSF47240">
    <property type="entry name" value="Ferritin-like"/>
    <property type="match status" value="1"/>
</dbReference>
<evidence type="ECO:0000313" key="1">
    <source>
        <dbReference type="EMBL" id="UVI39662.1"/>
    </source>
</evidence>
<reference evidence="1" key="1">
    <citation type="submission" date="2022-02" db="EMBL/GenBank/DDBJ databases">
        <title>Qipengyuania spongiae sp. nov., isolated from marine sponge.</title>
        <authorList>
            <person name="Li Z."/>
            <person name="Zhang M."/>
        </authorList>
    </citation>
    <scope>NUCLEOTIDE SEQUENCE</scope>
    <source>
        <strain evidence="1">PHS-Z21</strain>
    </source>
</reference>
<name>A0ABY5SYP4_9SPHN</name>
<dbReference type="InterPro" id="IPR009078">
    <property type="entry name" value="Ferritin-like_SF"/>
</dbReference>
<dbReference type="Proteomes" id="UP001065265">
    <property type="component" value="Chromosome"/>
</dbReference>
<proteinExistence type="predicted"/>
<dbReference type="InterPro" id="IPR012347">
    <property type="entry name" value="Ferritin-like"/>
</dbReference>